<dbReference type="Pfam" id="PF00108">
    <property type="entry name" value="Thiolase_N"/>
    <property type="match status" value="1"/>
</dbReference>
<evidence type="ECO:0000259" key="5">
    <source>
        <dbReference type="Pfam" id="PF00108"/>
    </source>
</evidence>
<dbReference type="PROSITE" id="PS00099">
    <property type="entry name" value="THIOLASE_3"/>
    <property type="match status" value="1"/>
</dbReference>
<evidence type="ECO:0000256" key="2">
    <source>
        <dbReference type="ARBA" id="ARBA00022679"/>
    </source>
</evidence>
<evidence type="ECO:0000256" key="4">
    <source>
        <dbReference type="RuleBase" id="RU003557"/>
    </source>
</evidence>
<dbReference type="InterPro" id="IPR016039">
    <property type="entry name" value="Thiolase-like"/>
</dbReference>
<keyword evidence="2 4" id="KW-0808">Transferase</keyword>
<accession>A0ABZ2C5E6</accession>
<dbReference type="RefSeq" id="WP_331256172.1">
    <property type="nucleotide sequence ID" value="NZ_CP133270.1"/>
</dbReference>
<reference evidence="7 8" key="1">
    <citation type="journal article" date="2024" name="Environ. Microbiol.">
        <title>Novel evolutionary insights on the interactions of the Holosporales (Alphaproteobacteria) with eukaryotic hosts from comparative genomics.</title>
        <authorList>
            <person name="Giovannini M."/>
            <person name="Petroni G."/>
            <person name="Castelli M."/>
        </authorList>
    </citation>
    <scope>NUCLEOTIDE SEQUENCE [LARGE SCALE GENOMIC DNA]</scope>
    <source>
        <strain evidence="7 8">US_Bl 15I1</strain>
    </source>
</reference>
<dbReference type="CDD" id="cd00751">
    <property type="entry name" value="thiolase"/>
    <property type="match status" value="1"/>
</dbReference>
<comment type="similarity">
    <text evidence="1 4">Belongs to the thiolase-like superfamily. Thiolase family.</text>
</comment>
<name>A0ABZ2C5E6_9PROT</name>
<dbReference type="EMBL" id="CP133270">
    <property type="protein sequence ID" value="WVX67417.1"/>
    <property type="molecule type" value="Genomic_DNA"/>
</dbReference>
<dbReference type="Gene3D" id="3.40.47.10">
    <property type="match status" value="2"/>
</dbReference>
<sequence length="391" mass="40754">MENVVILSAKRTPVGSFQGNLAGVTATQLGSAAIQGALQAGNLNPSEIDEVFMGCVLPGGLGQAPARQAALGAGLPQGVPCATINKVCGSGMKAVMIASDGIKAGSFETAIAGGMESMSNAPYILPKVRSGYRMGHGSIFDHMLYDGLENAYDHVSMGAFADNTAEKFQFTRENQDSFSIESGKRALKAVDEGQFDDEIVPVTVPNGKETLDVSKDEPPGRMKFEKIPTLKPAFSKDGTVTAANSSSISDGASALVLSSQDWARNSGHVPMAKICGYVSFAQAPEWFTTAPIGAIQKLLTQVGWNLQDVDLFEINEAFAVVVLAAMKELNLSHNKVNVLGGACALGHPIGSSGSRLIVTLLHALKSRGLKRGIAALCIGGGEATAIAVEMI</sequence>
<dbReference type="InterPro" id="IPR020616">
    <property type="entry name" value="Thiolase_N"/>
</dbReference>
<dbReference type="Pfam" id="PF02803">
    <property type="entry name" value="Thiolase_C"/>
    <property type="match status" value="1"/>
</dbReference>
<dbReference type="PROSITE" id="PS00098">
    <property type="entry name" value="THIOLASE_1"/>
    <property type="match status" value="1"/>
</dbReference>
<dbReference type="PANTHER" id="PTHR18919:SF138">
    <property type="entry name" value="ACETYL-COA C-ACETYLTRANSFERASE"/>
    <property type="match status" value="1"/>
</dbReference>
<protein>
    <submittedName>
        <fullName evidence="7">Acetyl-CoA acetyltransferase</fullName>
    </submittedName>
</protein>
<feature type="domain" description="Thiolase N-terminal" evidence="5">
    <location>
        <begin position="4"/>
        <end position="260"/>
    </location>
</feature>
<dbReference type="PANTHER" id="PTHR18919">
    <property type="entry name" value="ACETYL-COA C-ACYLTRANSFERASE"/>
    <property type="match status" value="1"/>
</dbReference>
<dbReference type="InterPro" id="IPR002155">
    <property type="entry name" value="Thiolase"/>
</dbReference>
<dbReference type="Proteomes" id="UP001330434">
    <property type="component" value="Chromosome"/>
</dbReference>
<evidence type="ECO:0000259" key="6">
    <source>
        <dbReference type="Pfam" id="PF02803"/>
    </source>
</evidence>
<gene>
    <name evidence="7" type="ORF">Bealeia1_01622</name>
</gene>
<dbReference type="InterPro" id="IPR020615">
    <property type="entry name" value="Thiolase_acyl_enz_int_AS"/>
</dbReference>
<keyword evidence="8" id="KW-1185">Reference proteome</keyword>
<dbReference type="NCBIfam" id="TIGR01930">
    <property type="entry name" value="AcCoA-C-Actrans"/>
    <property type="match status" value="1"/>
</dbReference>
<evidence type="ECO:0000256" key="3">
    <source>
        <dbReference type="ARBA" id="ARBA00023315"/>
    </source>
</evidence>
<dbReference type="PIRSF" id="PIRSF000429">
    <property type="entry name" value="Ac-CoA_Ac_transf"/>
    <property type="match status" value="1"/>
</dbReference>
<organism evidence="7 8">
    <name type="scientific">Candidatus Bealeia paramacronuclearis</name>
    <dbReference type="NCBI Taxonomy" id="1921001"/>
    <lineage>
        <taxon>Bacteria</taxon>
        <taxon>Pseudomonadati</taxon>
        <taxon>Pseudomonadota</taxon>
        <taxon>Alphaproteobacteria</taxon>
        <taxon>Holosporales</taxon>
        <taxon>Holosporaceae</taxon>
        <taxon>Candidatus Bealeia</taxon>
    </lineage>
</organism>
<dbReference type="InterPro" id="IPR020617">
    <property type="entry name" value="Thiolase_C"/>
</dbReference>
<dbReference type="InterPro" id="IPR020610">
    <property type="entry name" value="Thiolase_AS"/>
</dbReference>
<evidence type="ECO:0000313" key="7">
    <source>
        <dbReference type="EMBL" id="WVX67417.1"/>
    </source>
</evidence>
<evidence type="ECO:0000313" key="8">
    <source>
        <dbReference type="Proteomes" id="UP001330434"/>
    </source>
</evidence>
<evidence type="ECO:0000256" key="1">
    <source>
        <dbReference type="ARBA" id="ARBA00010982"/>
    </source>
</evidence>
<keyword evidence="3 4" id="KW-0012">Acyltransferase</keyword>
<proteinExistence type="inferred from homology"/>
<feature type="domain" description="Thiolase C-terminal" evidence="6">
    <location>
        <begin position="270"/>
        <end position="389"/>
    </location>
</feature>
<dbReference type="SUPFAM" id="SSF53901">
    <property type="entry name" value="Thiolase-like"/>
    <property type="match status" value="2"/>
</dbReference>